<feature type="domain" description="STAS" evidence="1">
    <location>
        <begin position="12"/>
        <end position="124"/>
    </location>
</feature>
<dbReference type="PANTHER" id="PTHR33495:SF2">
    <property type="entry name" value="ANTI-SIGMA FACTOR ANTAGONIST TM_1081-RELATED"/>
    <property type="match status" value="1"/>
</dbReference>
<dbReference type="Pfam" id="PF01740">
    <property type="entry name" value="STAS"/>
    <property type="match status" value="1"/>
</dbReference>
<protein>
    <recommendedName>
        <fullName evidence="1">STAS domain-containing protein</fullName>
    </recommendedName>
</protein>
<dbReference type="GO" id="GO:0043856">
    <property type="term" value="F:anti-sigma factor antagonist activity"/>
    <property type="evidence" value="ECO:0007669"/>
    <property type="project" value="TreeGrafter"/>
</dbReference>
<comment type="caution">
    <text evidence="2">The sequence shown here is derived from an EMBL/GenBank/DDBJ whole genome shotgun (WGS) entry which is preliminary data.</text>
</comment>
<dbReference type="AlphaFoldDB" id="A0A919B1R0"/>
<dbReference type="CDD" id="cd07043">
    <property type="entry name" value="STAS_anti-anti-sigma_factors"/>
    <property type="match status" value="1"/>
</dbReference>
<dbReference type="RefSeq" id="WP_190129531.1">
    <property type="nucleotide sequence ID" value="NZ_BNBD01000004.1"/>
</dbReference>
<organism evidence="2 3">
    <name type="scientific">Streptomyces mashuensis</name>
    <dbReference type="NCBI Taxonomy" id="33904"/>
    <lineage>
        <taxon>Bacteria</taxon>
        <taxon>Bacillati</taxon>
        <taxon>Actinomycetota</taxon>
        <taxon>Actinomycetes</taxon>
        <taxon>Kitasatosporales</taxon>
        <taxon>Streptomycetaceae</taxon>
        <taxon>Streptomyces</taxon>
    </lineage>
</organism>
<keyword evidence="3" id="KW-1185">Reference proteome</keyword>
<evidence type="ECO:0000259" key="1">
    <source>
        <dbReference type="PROSITE" id="PS50801"/>
    </source>
</evidence>
<evidence type="ECO:0000313" key="2">
    <source>
        <dbReference type="EMBL" id="GHF42187.1"/>
    </source>
</evidence>
<dbReference type="InterPro" id="IPR002645">
    <property type="entry name" value="STAS_dom"/>
</dbReference>
<sequence length="124" mass="13349">MRFAMGVHELAFSLRERVVGGAVVAELLGEIDIFAEQTLAPRLESLATRCRGDLVVDLRGVTFLDASGIRLLLRTHLRATARGARLRVVRGGPMATKVIRIAGVEQAFTWLDAFPPVGVGSVPA</sequence>
<accession>A0A919B1R0</accession>
<dbReference type="Proteomes" id="UP000638313">
    <property type="component" value="Unassembled WGS sequence"/>
</dbReference>
<name>A0A919B1R0_9ACTN</name>
<dbReference type="PANTHER" id="PTHR33495">
    <property type="entry name" value="ANTI-SIGMA FACTOR ANTAGONIST TM_1081-RELATED-RELATED"/>
    <property type="match status" value="1"/>
</dbReference>
<evidence type="ECO:0000313" key="3">
    <source>
        <dbReference type="Proteomes" id="UP000638313"/>
    </source>
</evidence>
<reference evidence="2" key="1">
    <citation type="journal article" date="2014" name="Int. J. Syst. Evol. Microbiol.">
        <title>Complete genome sequence of Corynebacterium casei LMG S-19264T (=DSM 44701T), isolated from a smear-ripened cheese.</title>
        <authorList>
            <consortium name="US DOE Joint Genome Institute (JGI-PGF)"/>
            <person name="Walter F."/>
            <person name="Albersmeier A."/>
            <person name="Kalinowski J."/>
            <person name="Ruckert C."/>
        </authorList>
    </citation>
    <scope>NUCLEOTIDE SEQUENCE</scope>
    <source>
        <strain evidence="2">JCM 4059</strain>
    </source>
</reference>
<proteinExistence type="predicted"/>
<gene>
    <name evidence="2" type="ORF">GCM10010218_24150</name>
</gene>
<reference evidence="2" key="2">
    <citation type="submission" date="2020-09" db="EMBL/GenBank/DDBJ databases">
        <authorList>
            <person name="Sun Q."/>
            <person name="Ohkuma M."/>
        </authorList>
    </citation>
    <scope>NUCLEOTIDE SEQUENCE</scope>
    <source>
        <strain evidence="2">JCM 4059</strain>
    </source>
</reference>
<dbReference type="PROSITE" id="PS50801">
    <property type="entry name" value="STAS"/>
    <property type="match status" value="1"/>
</dbReference>
<dbReference type="EMBL" id="BNBD01000004">
    <property type="protein sequence ID" value="GHF42187.1"/>
    <property type="molecule type" value="Genomic_DNA"/>
</dbReference>
<dbReference type="SUPFAM" id="SSF52091">
    <property type="entry name" value="SpoIIaa-like"/>
    <property type="match status" value="1"/>
</dbReference>
<dbReference type="InterPro" id="IPR036513">
    <property type="entry name" value="STAS_dom_sf"/>
</dbReference>
<dbReference type="Gene3D" id="3.30.750.24">
    <property type="entry name" value="STAS domain"/>
    <property type="match status" value="1"/>
</dbReference>